<dbReference type="InterPro" id="IPR050319">
    <property type="entry name" value="ABC_transp_ATP-bind"/>
</dbReference>
<dbReference type="InterPro" id="IPR003439">
    <property type="entry name" value="ABC_transporter-like_ATP-bd"/>
</dbReference>
<dbReference type="PANTHER" id="PTHR43776:SF8">
    <property type="entry name" value="ABC TRANSPORTER, ATP-BINDING PROTEIN"/>
    <property type="match status" value="1"/>
</dbReference>
<evidence type="ECO:0000256" key="2">
    <source>
        <dbReference type="ARBA" id="ARBA00022741"/>
    </source>
</evidence>
<evidence type="ECO:0000256" key="1">
    <source>
        <dbReference type="ARBA" id="ARBA00022448"/>
    </source>
</evidence>
<dbReference type="Pfam" id="PF08352">
    <property type="entry name" value="oligo_HPY"/>
    <property type="match status" value="1"/>
</dbReference>
<evidence type="ECO:0000256" key="3">
    <source>
        <dbReference type="ARBA" id="ARBA00022840"/>
    </source>
</evidence>
<dbReference type="InterPro" id="IPR003593">
    <property type="entry name" value="AAA+_ATPase"/>
</dbReference>
<dbReference type="InterPro" id="IPR013563">
    <property type="entry name" value="Oligopep_ABC_C"/>
</dbReference>
<sequence>MKTENLVEIKNLKKWFPIKRTMKEFFSGQQRYVKAVDGVSFSIKKGEIFGLIGESGCGKTTTAKMVMQLHEPTDGQLIFNDEDVTHISKDRLKKYRTEVQMIFQDPYASMNPRFKVKDVMEEPLIIHKIEEDRLKREILIKNGLEKVRLMPPEEFMGRYPHMLSGGQRQRASTARALMLSPKLLVADEPVSMIDLSTRAEILHMLKQVQKELNLTYLYITHDLSTARYFTDRIAVMYLGKIVEMGTPDDVIDNSLHPYTKALISAVCEPIAGKVNKVKKVPIKGEIPSAANIPKGCRFHPRCPYAKEECWALEEPEIKEFNEGHFAACRRIEEIIKNNEEEKVLNGEY</sequence>
<keyword evidence="1" id="KW-0813">Transport</keyword>
<dbReference type="InterPro" id="IPR027417">
    <property type="entry name" value="P-loop_NTPase"/>
</dbReference>
<dbReference type="CDD" id="cd03257">
    <property type="entry name" value="ABC_NikE_OppD_transporters"/>
    <property type="match status" value="1"/>
</dbReference>
<dbReference type="SMART" id="SM00382">
    <property type="entry name" value="AAA"/>
    <property type="match status" value="1"/>
</dbReference>
<dbReference type="EMBL" id="QGGI01000024">
    <property type="protein sequence ID" value="PWJ87414.1"/>
    <property type="molecule type" value="Genomic_DNA"/>
</dbReference>
<protein>
    <submittedName>
        <fullName evidence="5">Peptide/nickel transport system ATP-binding protein</fullName>
    </submittedName>
</protein>
<dbReference type="SUPFAM" id="SSF52540">
    <property type="entry name" value="P-loop containing nucleoside triphosphate hydrolases"/>
    <property type="match status" value="1"/>
</dbReference>
<dbReference type="GO" id="GO:0005524">
    <property type="term" value="F:ATP binding"/>
    <property type="evidence" value="ECO:0007669"/>
    <property type="project" value="UniProtKB-KW"/>
</dbReference>
<dbReference type="GO" id="GO:0016887">
    <property type="term" value="F:ATP hydrolysis activity"/>
    <property type="evidence" value="ECO:0007669"/>
    <property type="project" value="InterPro"/>
</dbReference>
<dbReference type="NCBIfam" id="TIGR01727">
    <property type="entry name" value="oligo_HPY"/>
    <property type="match status" value="1"/>
</dbReference>
<dbReference type="Proteomes" id="UP000245921">
    <property type="component" value="Unassembled WGS sequence"/>
</dbReference>
<feature type="domain" description="ABC transporter" evidence="4">
    <location>
        <begin position="7"/>
        <end position="263"/>
    </location>
</feature>
<dbReference type="PANTHER" id="PTHR43776">
    <property type="entry name" value="TRANSPORT ATP-BINDING PROTEIN"/>
    <property type="match status" value="1"/>
</dbReference>
<dbReference type="PROSITE" id="PS50893">
    <property type="entry name" value="ABC_TRANSPORTER_2"/>
    <property type="match status" value="1"/>
</dbReference>
<reference evidence="5 6" key="1">
    <citation type="submission" date="2018-05" db="EMBL/GenBank/DDBJ databases">
        <title>Genomic Encyclopedia of Type Strains, Phase IV (KMG-IV): sequencing the most valuable type-strain genomes for metagenomic binning, comparative biology and taxonomic classification.</title>
        <authorList>
            <person name="Goeker M."/>
        </authorList>
    </citation>
    <scope>NUCLEOTIDE SEQUENCE [LARGE SCALE GENOMIC DNA]</scope>
    <source>
        <strain evidence="5 6">DSM 24906</strain>
    </source>
</reference>
<dbReference type="Pfam" id="PF00005">
    <property type="entry name" value="ABC_tran"/>
    <property type="match status" value="1"/>
</dbReference>
<comment type="caution">
    <text evidence="5">The sequence shown here is derived from an EMBL/GenBank/DDBJ whole genome shotgun (WGS) entry which is preliminary data.</text>
</comment>
<dbReference type="GO" id="GO:0055085">
    <property type="term" value="P:transmembrane transport"/>
    <property type="evidence" value="ECO:0007669"/>
    <property type="project" value="UniProtKB-ARBA"/>
</dbReference>
<dbReference type="GO" id="GO:0015833">
    <property type="term" value="P:peptide transport"/>
    <property type="evidence" value="ECO:0007669"/>
    <property type="project" value="InterPro"/>
</dbReference>
<keyword evidence="6" id="KW-1185">Reference proteome</keyword>
<evidence type="ECO:0000313" key="5">
    <source>
        <dbReference type="EMBL" id="PWJ87414.1"/>
    </source>
</evidence>
<proteinExistence type="predicted"/>
<name>A0AA45HHW0_9BACT</name>
<dbReference type="AlphaFoldDB" id="A0AA45HHW0"/>
<keyword evidence="2" id="KW-0547">Nucleotide-binding</keyword>
<organism evidence="5 6">
    <name type="scientific">Oceanotoga teriensis</name>
    <dbReference type="NCBI Taxonomy" id="515440"/>
    <lineage>
        <taxon>Bacteria</taxon>
        <taxon>Thermotogati</taxon>
        <taxon>Thermotogota</taxon>
        <taxon>Thermotogae</taxon>
        <taxon>Petrotogales</taxon>
        <taxon>Petrotogaceae</taxon>
        <taxon>Oceanotoga</taxon>
    </lineage>
</organism>
<evidence type="ECO:0000259" key="4">
    <source>
        <dbReference type="PROSITE" id="PS50893"/>
    </source>
</evidence>
<evidence type="ECO:0000313" key="6">
    <source>
        <dbReference type="Proteomes" id="UP000245921"/>
    </source>
</evidence>
<gene>
    <name evidence="5" type="ORF">C7380_12425</name>
</gene>
<dbReference type="Gene3D" id="3.40.50.300">
    <property type="entry name" value="P-loop containing nucleotide triphosphate hydrolases"/>
    <property type="match status" value="1"/>
</dbReference>
<keyword evidence="3 5" id="KW-0067">ATP-binding</keyword>
<dbReference type="RefSeq" id="WP_109606308.1">
    <property type="nucleotide sequence ID" value="NZ_QGGI01000024.1"/>
</dbReference>
<dbReference type="FunFam" id="3.40.50.300:FF:000016">
    <property type="entry name" value="Oligopeptide ABC transporter ATP-binding component"/>
    <property type="match status" value="1"/>
</dbReference>
<accession>A0AA45HHW0</accession>